<organism evidence="2 3">
    <name type="scientific">Mytilus coruscus</name>
    <name type="common">Sea mussel</name>
    <dbReference type="NCBI Taxonomy" id="42192"/>
    <lineage>
        <taxon>Eukaryota</taxon>
        <taxon>Metazoa</taxon>
        <taxon>Spiralia</taxon>
        <taxon>Lophotrochozoa</taxon>
        <taxon>Mollusca</taxon>
        <taxon>Bivalvia</taxon>
        <taxon>Autobranchia</taxon>
        <taxon>Pteriomorphia</taxon>
        <taxon>Mytilida</taxon>
        <taxon>Mytiloidea</taxon>
        <taxon>Mytilidae</taxon>
        <taxon>Mytilinae</taxon>
        <taxon>Mytilus</taxon>
    </lineage>
</organism>
<feature type="chain" id="PRO_5026768751" evidence="1">
    <location>
        <begin position="24"/>
        <end position="239"/>
    </location>
</feature>
<gene>
    <name evidence="2" type="ORF">MCOR_2699</name>
</gene>
<dbReference type="Proteomes" id="UP000507470">
    <property type="component" value="Unassembled WGS sequence"/>
</dbReference>
<keyword evidence="1" id="KW-0732">Signal</keyword>
<dbReference type="InterPro" id="IPR039596">
    <property type="entry name" value="GAS1"/>
</dbReference>
<dbReference type="EMBL" id="CACVKT020000543">
    <property type="protein sequence ID" value="CAC5360096.1"/>
    <property type="molecule type" value="Genomic_DNA"/>
</dbReference>
<dbReference type="AlphaFoldDB" id="A0A6J8A3H8"/>
<protein>
    <submittedName>
        <fullName evidence="2">GAS1</fullName>
    </submittedName>
</protein>
<evidence type="ECO:0000313" key="2">
    <source>
        <dbReference type="EMBL" id="CAC5360096.1"/>
    </source>
</evidence>
<reference evidence="2 3" key="1">
    <citation type="submission" date="2020-06" db="EMBL/GenBank/DDBJ databases">
        <authorList>
            <person name="Li R."/>
            <person name="Bekaert M."/>
        </authorList>
    </citation>
    <scope>NUCLEOTIDE SEQUENCE [LARGE SCALE GENOMIC DNA]</scope>
    <source>
        <strain evidence="3">wild</strain>
    </source>
</reference>
<sequence>MYISVSIVPFVAVVMLSVLPVCSQDYCDTVKNKCIANLGCGMALHTFYIACSSLLSGESAECSSQCEKALISLVWAEDTVGKQFINCNCSEGDKHCEDQKLRIEVCENVRKFNKSAIVKCSLAKWLCEADTECLFALKFFEDHCSGLIRGEKCTPSCNNSLTILYQLQSAQKIMTCECDGTEDFKCMKIRRYTERLCFFKEDDIQTNAFSEGIRYSTPCGIVFITEVLCFILFIRCFSW</sequence>
<feature type="signal peptide" evidence="1">
    <location>
        <begin position="1"/>
        <end position="23"/>
    </location>
</feature>
<name>A0A6J8A3H8_MYTCO</name>
<keyword evidence="3" id="KW-1185">Reference proteome</keyword>
<dbReference type="PANTHER" id="PTHR16840">
    <property type="entry name" value="GROWTH ARREST-SPECIFIC PROTEIN 1"/>
    <property type="match status" value="1"/>
</dbReference>
<proteinExistence type="predicted"/>
<accession>A0A6J8A3H8</accession>
<dbReference type="GO" id="GO:0051726">
    <property type="term" value="P:regulation of cell cycle"/>
    <property type="evidence" value="ECO:0007669"/>
    <property type="project" value="InterPro"/>
</dbReference>
<dbReference type="PANTHER" id="PTHR16840:SF3">
    <property type="entry name" value="GROWTH ARREST-SPECIFIC PROTEIN 1"/>
    <property type="match status" value="1"/>
</dbReference>
<dbReference type="OrthoDB" id="5950623at2759"/>
<evidence type="ECO:0000256" key="1">
    <source>
        <dbReference type="SAM" id="SignalP"/>
    </source>
</evidence>
<evidence type="ECO:0000313" key="3">
    <source>
        <dbReference type="Proteomes" id="UP000507470"/>
    </source>
</evidence>